<dbReference type="PANTHER" id="PTHR31701">
    <property type="entry name" value="ENDOPLASMIC RETICULUM MEMBRANE-ASSOCIATED RNA DEGRADATION PROTEIN"/>
    <property type="match status" value="1"/>
</dbReference>
<dbReference type="AlphaFoldDB" id="A0A1B6DHE4"/>
<proteinExistence type="predicted"/>
<dbReference type="InterPro" id="IPR039635">
    <property type="entry name" value="ERMARD"/>
</dbReference>
<evidence type="ECO:0000256" key="1">
    <source>
        <dbReference type="SAM" id="Phobius"/>
    </source>
</evidence>
<protein>
    <submittedName>
        <fullName evidence="3">Uncharacterized protein</fullName>
    </submittedName>
</protein>
<reference evidence="3" key="1">
    <citation type="submission" date="2015-12" db="EMBL/GenBank/DDBJ databases">
        <title>De novo transcriptome assembly of four potential Pierce s Disease insect vectors from Arizona vineyards.</title>
        <authorList>
            <person name="Tassone E.E."/>
        </authorList>
    </citation>
    <scope>NUCLEOTIDE SEQUENCE</scope>
</reference>
<organism evidence="3">
    <name type="scientific">Clastoptera arizonana</name>
    <name type="common">Arizona spittle bug</name>
    <dbReference type="NCBI Taxonomy" id="38151"/>
    <lineage>
        <taxon>Eukaryota</taxon>
        <taxon>Metazoa</taxon>
        <taxon>Ecdysozoa</taxon>
        <taxon>Arthropoda</taxon>
        <taxon>Hexapoda</taxon>
        <taxon>Insecta</taxon>
        <taxon>Pterygota</taxon>
        <taxon>Neoptera</taxon>
        <taxon>Paraneoptera</taxon>
        <taxon>Hemiptera</taxon>
        <taxon>Auchenorrhyncha</taxon>
        <taxon>Cercopoidea</taxon>
        <taxon>Clastopteridae</taxon>
        <taxon>Clastoptera</taxon>
    </lineage>
</organism>
<dbReference type="EMBL" id="GEDC01012195">
    <property type="protein sequence ID" value="JAS25103.1"/>
    <property type="molecule type" value="Transcribed_RNA"/>
</dbReference>
<gene>
    <name evidence="3" type="ORF">g.41381</name>
    <name evidence="2" type="ORF">g.41387</name>
</gene>
<keyword evidence="1" id="KW-0812">Transmembrane</keyword>
<feature type="transmembrane region" description="Helical" evidence="1">
    <location>
        <begin position="53"/>
        <end position="75"/>
    </location>
</feature>
<dbReference type="PANTHER" id="PTHR31701:SF2">
    <property type="entry name" value="ENDOPLASMIC RETICULUM MEMBRANE-ASSOCIATED RNA DEGRADATION PROTEIN"/>
    <property type="match status" value="1"/>
</dbReference>
<dbReference type="EMBL" id="GEDC01028871">
    <property type="protein sequence ID" value="JAS08427.1"/>
    <property type="molecule type" value="Transcribed_RNA"/>
</dbReference>
<name>A0A1B6DHE4_9HEMI</name>
<accession>A0A1B6DHE4</accession>
<evidence type="ECO:0000313" key="2">
    <source>
        <dbReference type="EMBL" id="JAS08427.1"/>
    </source>
</evidence>
<sequence>RPKFEVELVTLFTNIVRNIKDICSKISDRNIEKFEQWQAHTLRSRSRQNYSRMLGSIPTFQWALLSILAIVIAIMKTLNEIHPEPCINYIRFAKKILKAVENTSSFCSFEKNRWSESCKLLSNFSEYTIEYLQQNKTISL</sequence>
<keyword evidence="1" id="KW-0472">Membrane</keyword>
<feature type="non-terminal residue" evidence="3">
    <location>
        <position position="1"/>
    </location>
</feature>
<evidence type="ECO:0000313" key="3">
    <source>
        <dbReference type="EMBL" id="JAS25103.1"/>
    </source>
</evidence>
<keyword evidence="1" id="KW-1133">Transmembrane helix</keyword>